<dbReference type="InterPro" id="IPR057403">
    <property type="entry name" value="Beta-prop_Aladin"/>
</dbReference>
<dbReference type="GO" id="GO:0006913">
    <property type="term" value="P:nucleocytoplasmic transport"/>
    <property type="evidence" value="ECO:0007669"/>
    <property type="project" value="TreeGrafter"/>
</dbReference>
<evidence type="ECO:0000313" key="4">
    <source>
        <dbReference type="Proteomes" id="UP000694044"/>
    </source>
</evidence>
<dbReference type="AlphaFoldDB" id="A0A8T1WC03"/>
<dbReference type="InterPro" id="IPR001680">
    <property type="entry name" value="WD40_rpt"/>
</dbReference>
<organism evidence="3 4">
    <name type="scientific">Phytophthora pseudosyringae</name>
    <dbReference type="NCBI Taxonomy" id="221518"/>
    <lineage>
        <taxon>Eukaryota</taxon>
        <taxon>Sar</taxon>
        <taxon>Stramenopiles</taxon>
        <taxon>Oomycota</taxon>
        <taxon>Peronosporomycetes</taxon>
        <taxon>Peronosporales</taxon>
        <taxon>Peronosporaceae</taxon>
        <taxon>Phytophthora</taxon>
    </lineage>
</organism>
<evidence type="ECO:0000259" key="2">
    <source>
        <dbReference type="Pfam" id="PF25460"/>
    </source>
</evidence>
<dbReference type="OrthoDB" id="411991at2759"/>
<gene>
    <name evidence="3" type="ORF">PHYPSEUDO_005538</name>
</gene>
<dbReference type="Pfam" id="PF25460">
    <property type="entry name" value="Beta-prop_Aladin"/>
    <property type="match status" value="1"/>
</dbReference>
<sequence length="471" mass="51118">MTWVVPTEAAVTLGELHGELYSVSKRDDAHVGDDFIRRGGCVFPPARVASSKPRPFGQGESLTEEQDEELDSGALKLLKRALRASKSFLVDDELAVLNRALEAAGGAAQRLLKAATGAGDEDLEPLEPQDPETSNGESIVDLSWHPTRNVLAVAQLDGVVALYHVESAAWDHRVLEHPKQVDIGSIEWGPFTGDTLAVACRTGLFLWKVPQKETEPVLRELLTHPSKAGFSQVCWNVDGSLLAAFGKGSKSVIVFDAIFSRKTELQSPYQLTSLHWSPTGEYLFVITESGVSLMWETLTWKRETWEVATGGCGWSSDGRCLLVGLRNSALMYPYIFQGCPPSIDAQISSPALDFAEKELFSLDRGTSAIVGGKVQNIAWDPSGSRVALTYRTTATGSHQAGTAKLVAIFSVAWQPFLIFTRSGLLRGPPNAGVPRKLAFASNFKHGALLSVAWSSGLISFHPFYLKDPKAP</sequence>
<proteinExistence type="predicted"/>
<accession>A0A8T1WC03</accession>
<feature type="region of interest" description="Disordered" evidence="1">
    <location>
        <begin position="48"/>
        <end position="68"/>
    </location>
</feature>
<feature type="region of interest" description="Disordered" evidence="1">
    <location>
        <begin position="120"/>
        <end position="139"/>
    </location>
</feature>
<dbReference type="PANTHER" id="PTHR14494">
    <property type="entry name" value="ALADIN/ADRACALIN/AAAS"/>
    <property type="match status" value="1"/>
</dbReference>
<name>A0A8T1WC03_9STRA</name>
<dbReference type="Proteomes" id="UP000694044">
    <property type="component" value="Unassembled WGS sequence"/>
</dbReference>
<feature type="compositionally biased region" description="Acidic residues" evidence="1">
    <location>
        <begin position="120"/>
        <end position="130"/>
    </location>
</feature>
<dbReference type="GO" id="GO:0005643">
    <property type="term" value="C:nuclear pore"/>
    <property type="evidence" value="ECO:0007669"/>
    <property type="project" value="TreeGrafter"/>
</dbReference>
<evidence type="ECO:0000256" key="1">
    <source>
        <dbReference type="SAM" id="MobiDB-lite"/>
    </source>
</evidence>
<reference evidence="3" key="1">
    <citation type="submission" date="2021-02" db="EMBL/GenBank/DDBJ databases">
        <authorList>
            <person name="Palmer J.M."/>
        </authorList>
    </citation>
    <scope>NUCLEOTIDE SEQUENCE</scope>
    <source>
        <strain evidence="3">SCRP734</strain>
    </source>
</reference>
<dbReference type="FunFam" id="2.130.10.10:FF:002663">
    <property type="entry name" value="Uncharacterized protein"/>
    <property type="match status" value="1"/>
</dbReference>
<dbReference type="PANTHER" id="PTHR14494:SF0">
    <property type="entry name" value="ALADIN"/>
    <property type="match status" value="1"/>
</dbReference>
<evidence type="ECO:0000313" key="3">
    <source>
        <dbReference type="EMBL" id="KAG7391177.1"/>
    </source>
</evidence>
<feature type="domain" description="Aladin seven-bladed propeller" evidence="2">
    <location>
        <begin position="139"/>
        <end position="464"/>
    </location>
</feature>
<dbReference type="EMBL" id="JAGDFM010000023">
    <property type="protein sequence ID" value="KAG7391177.1"/>
    <property type="molecule type" value="Genomic_DNA"/>
</dbReference>
<dbReference type="InterPro" id="IPR045139">
    <property type="entry name" value="Aladin"/>
</dbReference>
<keyword evidence="4" id="KW-1185">Reference proteome</keyword>
<dbReference type="SMART" id="SM00320">
    <property type="entry name" value="WD40"/>
    <property type="match status" value="4"/>
</dbReference>
<protein>
    <recommendedName>
        <fullName evidence="2">Aladin seven-bladed propeller domain-containing protein</fullName>
    </recommendedName>
</protein>
<comment type="caution">
    <text evidence="3">The sequence shown here is derived from an EMBL/GenBank/DDBJ whole genome shotgun (WGS) entry which is preliminary data.</text>
</comment>